<dbReference type="SMART" id="SM01019">
    <property type="entry name" value="B3"/>
    <property type="match status" value="6"/>
</dbReference>
<feature type="domain" description="TF-B3" evidence="7">
    <location>
        <begin position="243"/>
        <end position="341"/>
    </location>
</feature>
<feature type="domain" description="TF-B3" evidence="7">
    <location>
        <begin position="22"/>
        <end position="116"/>
    </location>
</feature>
<feature type="region of interest" description="Disordered" evidence="6">
    <location>
        <begin position="429"/>
        <end position="455"/>
    </location>
</feature>
<feature type="domain" description="TF-B3" evidence="7">
    <location>
        <begin position="459"/>
        <end position="555"/>
    </location>
</feature>
<comment type="caution">
    <text evidence="8">The sequence shown here is derived from an EMBL/GenBank/DDBJ whole genome shotgun (WGS) entry which is preliminary data.</text>
</comment>
<keyword evidence="5" id="KW-0539">Nucleus</keyword>
<evidence type="ECO:0000256" key="1">
    <source>
        <dbReference type="ARBA" id="ARBA00004123"/>
    </source>
</evidence>
<feature type="domain" description="TF-B3" evidence="7">
    <location>
        <begin position="136"/>
        <end position="233"/>
    </location>
</feature>
<feature type="domain" description="TF-B3" evidence="7">
    <location>
        <begin position="364"/>
        <end position="421"/>
    </location>
</feature>
<evidence type="ECO:0000256" key="5">
    <source>
        <dbReference type="ARBA" id="ARBA00023242"/>
    </source>
</evidence>
<accession>A0ABQ7N3X9</accession>
<dbReference type="Gene3D" id="2.40.330.10">
    <property type="entry name" value="DNA-binding pseudobarrel domain"/>
    <property type="match status" value="6"/>
</dbReference>
<keyword evidence="4" id="KW-0804">Transcription</keyword>
<reference evidence="8 9" key="1">
    <citation type="submission" date="2021-03" db="EMBL/GenBank/DDBJ databases">
        <authorList>
            <person name="King G.J."/>
            <person name="Bancroft I."/>
            <person name="Baten A."/>
            <person name="Bloomfield J."/>
            <person name="Borpatragohain P."/>
            <person name="He Z."/>
            <person name="Irish N."/>
            <person name="Irwin J."/>
            <person name="Liu K."/>
            <person name="Mauleon R.P."/>
            <person name="Moore J."/>
            <person name="Morris R."/>
            <person name="Ostergaard L."/>
            <person name="Wang B."/>
            <person name="Wells R."/>
        </authorList>
    </citation>
    <scope>NUCLEOTIDE SEQUENCE [LARGE SCALE GENOMIC DNA]</scope>
    <source>
        <strain evidence="8">R-o-18</strain>
        <tissue evidence="8">Leaf</tissue>
    </source>
</reference>
<proteinExistence type="predicted"/>
<dbReference type="InterPro" id="IPR015300">
    <property type="entry name" value="DNA-bd_pseudobarrel_sf"/>
</dbReference>
<organism evidence="8 9">
    <name type="scientific">Brassica rapa subsp. trilocularis</name>
    <dbReference type="NCBI Taxonomy" id="1813537"/>
    <lineage>
        <taxon>Eukaryota</taxon>
        <taxon>Viridiplantae</taxon>
        <taxon>Streptophyta</taxon>
        <taxon>Embryophyta</taxon>
        <taxon>Tracheophyta</taxon>
        <taxon>Spermatophyta</taxon>
        <taxon>Magnoliopsida</taxon>
        <taxon>eudicotyledons</taxon>
        <taxon>Gunneridae</taxon>
        <taxon>Pentapetalae</taxon>
        <taxon>rosids</taxon>
        <taxon>malvids</taxon>
        <taxon>Brassicales</taxon>
        <taxon>Brassicaceae</taxon>
        <taxon>Brassiceae</taxon>
        <taxon>Brassica</taxon>
    </lineage>
</organism>
<feature type="compositionally biased region" description="Acidic residues" evidence="6">
    <location>
        <begin position="429"/>
        <end position="440"/>
    </location>
</feature>
<keyword evidence="3" id="KW-0238">DNA-binding</keyword>
<protein>
    <recommendedName>
        <fullName evidence="7">TF-B3 domain-containing protein</fullName>
    </recommendedName>
</protein>
<dbReference type="InterPro" id="IPR039218">
    <property type="entry name" value="REM_fam"/>
</dbReference>
<evidence type="ECO:0000256" key="3">
    <source>
        <dbReference type="ARBA" id="ARBA00023125"/>
    </source>
</evidence>
<name>A0ABQ7N3X9_BRACM</name>
<comment type="subcellular location">
    <subcellularLocation>
        <location evidence="1">Nucleus</location>
    </subcellularLocation>
</comment>
<dbReference type="Proteomes" id="UP000823674">
    <property type="component" value="Chromosome A03"/>
</dbReference>
<dbReference type="CDD" id="cd10017">
    <property type="entry name" value="B3_DNA"/>
    <property type="match status" value="6"/>
</dbReference>
<dbReference type="EMBL" id="JADBGQ010000003">
    <property type="protein sequence ID" value="KAG5405616.1"/>
    <property type="molecule type" value="Genomic_DNA"/>
</dbReference>
<dbReference type="PANTHER" id="PTHR31674">
    <property type="entry name" value="B3 DOMAIN-CONTAINING PROTEIN REM-LIKE 3-RELATED"/>
    <property type="match status" value="1"/>
</dbReference>
<keyword evidence="2" id="KW-0805">Transcription regulation</keyword>
<dbReference type="Pfam" id="PF02362">
    <property type="entry name" value="B3"/>
    <property type="match status" value="6"/>
</dbReference>
<dbReference type="SUPFAM" id="SSF101936">
    <property type="entry name" value="DNA-binding pseudobarrel domain"/>
    <property type="match status" value="6"/>
</dbReference>
<gene>
    <name evidence="8" type="primary">A03p038950.1_BraROA</name>
    <name evidence="8" type="ORF">IGI04_011735</name>
</gene>
<evidence type="ECO:0000256" key="6">
    <source>
        <dbReference type="SAM" id="MobiDB-lite"/>
    </source>
</evidence>
<keyword evidence="9" id="KW-1185">Reference proteome</keyword>
<feature type="compositionally biased region" description="Basic and acidic residues" evidence="6">
    <location>
        <begin position="441"/>
        <end position="450"/>
    </location>
</feature>
<evidence type="ECO:0000256" key="4">
    <source>
        <dbReference type="ARBA" id="ARBA00023163"/>
    </source>
</evidence>
<evidence type="ECO:0000313" key="8">
    <source>
        <dbReference type="EMBL" id="KAG5405616.1"/>
    </source>
</evidence>
<evidence type="ECO:0000256" key="2">
    <source>
        <dbReference type="ARBA" id="ARBA00023015"/>
    </source>
</evidence>
<dbReference type="PANTHER" id="PTHR31674:SF40">
    <property type="entry name" value="TF-B3 DOMAIN-CONTAINING PROTEIN"/>
    <property type="match status" value="1"/>
</dbReference>
<dbReference type="InterPro" id="IPR003340">
    <property type="entry name" value="B3_DNA-bd"/>
</dbReference>
<sequence length="672" mass="77151">MRSLTFTRKRSSTSMATSSPMNPHFFKPLLLGFHSHLNIPVAFFSKHFEQTQNHGNAVVRLRSDASDVTWEVKMDGRRLTQGWQKFAASHDLRVGDIVIFRHDGDFLLHVSFFGPSCCEIRYNHDDDDDDDDDDSSFVACVTASNLSTDMVHLPMDFSRYNGLTNRNCEIILLNEESKQWRLLMRHHKASGHVCIRSGWKRFCYENRRRANDFLTFKLVRNGATPVLQLCSSSSSSTTRPCRFVILTLTPYSLKSSTLRLPMKFVKANGIENARKITLVDRHGNKKTTSLKQFDKYGRLSLGKEWKEFCEVNKVKTGESFKLELIKEEDTGTHLLKFCSKNIPIAFYSKHIKGTTNEGYVNEVVKLRSDASDLTWEVKMDGRRLTHGWEKFATDHDLKVGDIVIFRHDGDLLFHVTPFGPSCCEIQYNDDDDDGDDDDDDEKYHQQHTKEAGSSSDNSCFVARVTESNLKKDALFLPQHFSRANGFVNRECEIILMNEDREPWTLLMKYYKTNGYVYIRHGWRSFCQANRKRANDVLTFKLVQTGTKPVLQLRASVYNRGSSSSSSTSQDRFVTLTLKQYQLKSCKLCLPVPFVMANGIKNVREIILVDRHGVRRTTSLKPDDKYGRMRLGEGCIKFCIASGVKTGESFRLELIKEKEEDTVNHLLKFSSKI</sequence>
<evidence type="ECO:0000259" key="7">
    <source>
        <dbReference type="PROSITE" id="PS50863"/>
    </source>
</evidence>
<evidence type="ECO:0000313" key="9">
    <source>
        <dbReference type="Proteomes" id="UP000823674"/>
    </source>
</evidence>
<dbReference type="PROSITE" id="PS50863">
    <property type="entry name" value="B3"/>
    <property type="match status" value="5"/>
</dbReference>